<evidence type="ECO:0000313" key="1">
    <source>
        <dbReference type="EMBL" id="CAK8688548.1"/>
    </source>
</evidence>
<name>A0ABP0GC91_CLALP</name>
<dbReference type="Gene3D" id="3.80.10.10">
    <property type="entry name" value="Ribonuclease Inhibitor"/>
    <property type="match status" value="1"/>
</dbReference>
<dbReference type="InterPro" id="IPR032675">
    <property type="entry name" value="LRR_dom_sf"/>
</dbReference>
<comment type="caution">
    <text evidence="1">The sequence shown here is derived from an EMBL/GenBank/DDBJ whole genome shotgun (WGS) entry which is preliminary data.</text>
</comment>
<dbReference type="InterPro" id="IPR001611">
    <property type="entry name" value="Leu-rich_rpt"/>
</dbReference>
<dbReference type="Proteomes" id="UP001642483">
    <property type="component" value="Unassembled WGS sequence"/>
</dbReference>
<sequence>MYAATCRSCNVIYVGQMKNSFTGRWNAHRRLCEKATKEYQGDKAALRIHFYCHHNSFLINKLDIAECYKMKKLDLYSNNLGDDGASHISTCLSKIEELDISWCKIRASGIKSISDVISKLPEPAWSSSRNKFRVEQLSAATPPLSPVDDILDLQTSPSHIILQLRVALSE</sequence>
<organism evidence="1 2">
    <name type="scientific">Clavelina lepadiformis</name>
    <name type="common">Light-bulb sea squirt</name>
    <name type="synonym">Ascidia lepadiformis</name>
    <dbReference type="NCBI Taxonomy" id="159417"/>
    <lineage>
        <taxon>Eukaryota</taxon>
        <taxon>Metazoa</taxon>
        <taxon>Chordata</taxon>
        <taxon>Tunicata</taxon>
        <taxon>Ascidiacea</taxon>
        <taxon>Aplousobranchia</taxon>
        <taxon>Clavelinidae</taxon>
        <taxon>Clavelina</taxon>
    </lineage>
</organism>
<protein>
    <submittedName>
        <fullName evidence="1">Uncharacterized protein</fullName>
    </submittedName>
</protein>
<accession>A0ABP0GC91</accession>
<gene>
    <name evidence="1" type="ORF">CVLEPA_LOCUS20549</name>
</gene>
<reference evidence="1 2" key="1">
    <citation type="submission" date="2024-02" db="EMBL/GenBank/DDBJ databases">
        <authorList>
            <person name="Daric V."/>
            <person name="Darras S."/>
        </authorList>
    </citation>
    <scope>NUCLEOTIDE SEQUENCE [LARGE SCALE GENOMIC DNA]</scope>
</reference>
<dbReference type="Pfam" id="PF13516">
    <property type="entry name" value="LRR_6"/>
    <property type="match status" value="2"/>
</dbReference>
<keyword evidence="2" id="KW-1185">Reference proteome</keyword>
<proteinExistence type="predicted"/>
<dbReference type="SUPFAM" id="SSF52047">
    <property type="entry name" value="RNI-like"/>
    <property type="match status" value="1"/>
</dbReference>
<dbReference type="EMBL" id="CAWYQH010000108">
    <property type="protein sequence ID" value="CAK8688548.1"/>
    <property type="molecule type" value="Genomic_DNA"/>
</dbReference>
<evidence type="ECO:0000313" key="2">
    <source>
        <dbReference type="Proteomes" id="UP001642483"/>
    </source>
</evidence>